<dbReference type="PRINTS" id="PR00605">
    <property type="entry name" value="CYTCHROMECIC"/>
</dbReference>
<dbReference type="GO" id="GO:0009543">
    <property type="term" value="C:chloroplast thylakoid lumen"/>
    <property type="evidence" value="ECO:0007669"/>
    <property type="project" value="UniProtKB-SubCell"/>
</dbReference>
<dbReference type="PANTHER" id="PTHR35008">
    <property type="entry name" value="BLL4482 PROTEIN-RELATED"/>
    <property type="match status" value="1"/>
</dbReference>
<reference evidence="19" key="1">
    <citation type="journal article" date="2010" name="Nat. Biotechnol.">
        <title>Draft genome sequence of the oilseed species Ricinus communis.</title>
        <authorList>
            <person name="Chan A.P."/>
            <person name="Crabtree J."/>
            <person name="Zhao Q."/>
            <person name="Lorenzi H."/>
            <person name="Orvis J."/>
            <person name="Puiu D."/>
            <person name="Melake-Berhan A."/>
            <person name="Jones K.M."/>
            <person name="Redman J."/>
            <person name="Chen G."/>
            <person name="Cahoon E.B."/>
            <person name="Gedil M."/>
            <person name="Stanke M."/>
            <person name="Haas B.J."/>
            <person name="Wortman J.R."/>
            <person name="Fraser-Liggett C.M."/>
            <person name="Ravel J."/>
            <person name="Rabinowicz P.D."/>
        </authorList>
    </citation>
    <scope>NUCLEOTIDE SEQUENCE [LARGE SCALE GENOMIC DNA]</scope>
    <source>
        <strain evidence="19">cv. Hale</strain>
    </source>
</reference>
<proteinExistence type="predicted"/>
<evidence type="ECO:0000259" key="17">
    <source>
        <dbReference type="PROSITE" id="PS51007"/>
    </source>
</evidence>
<accession>B9THN3</accession>
<dbReference type="InterPro" id="IPR009056">
    <property type="entry name" value="Cyt_c-like_dom"/>
</dbReference>
<keyword evidence="10" id="KW-0249">Electron transport</keyword>
<evidence type="ECO:0000256" key="5">
    <source>
        <dbReference type="ARBA" id="ARBA00022475"/>
    </source>
</evidence>
<keyword evidence="4" id="KW-0813">Transport</keyword>
<keyword evidence="9" id="KW-0677">Repeat</keyword>
<dbReference type="InterPro" id="IPR036909">
    <property type="entry name" value="Cyt_c-like_dom_sf"/>
</dbReference>
<dbReference type="GO" id="GO:0005886">
    <property type="term" value="C:plasma membrane"/>
    <property type="evidence" value="ECO:0007669"/>
    <property type="project" value="UniProtKB-SubCell"/>
</dbReference>
<keyword evidence="19" id="KW-1185">Reference proteome</keyword>
<dbReference type="GO" id="GO:0016614">
    <property type="term" value="F:oxidoreductase activity, acting on CH-OH group of donors"/>
    <property type="evidence" value="ECO:0007669"/>
    <property type="project" value="InterPro"/>
</dbReference>
<evidence type="ECO:0000256" key="1">
    <source>
        <dbReference type="ARBA" id="ARBA00002347"/>
    </source>
</evidence>
<evidence type="ECO:0000256" key="2">
    <source>
        <dbReference type="ARBA" id="ARBA00004236"/>
    </source>
</evidence>
<keyword evidence="11 16" id="KW-0408">Iron</keyword>
<dbReference type="PROSITE" id="PS51007">
    <property type="entry name" value="CYTC"/>
    <property type="match status" value="2"/>
</dbReference>
<comment type="subcellular location">
    <subcellularLocation>
        <location evidence="2">Cell membrane</location>
    </subcellularLocation>
    <subcellularLocation>
        <location evidence="3">Plastid</location>
        <location evidence="3">Chloroplast thylakoid lumen</location>
    </subcellularLocation>
</comment>
<feature type="domain" description="Cytochrome c" evidence="17">
    <location>
        <begin position="112"/>
        <end position="226"/>
    </location>
</feature>
<evidence type="ECO:0000256" key="8">
    <source>
        <dbReference type="ARBA" id="ARBA00022729"/>
    </source>
</evidence>
<keyword evidence="7 16" id="KW-0479">Metal-binding</keyword>
<dbReference type="Proteomes" id="UP000008311">
    <property type="component" value="Unassembled WGS sequence"/>
</dbReference>
<evidence type="ECO:0000256" key="16">
    <source>
        <dbReference type="PROSITE-ProRule" id="PRU00433"/>
    </source>
</evidence>
<evidence type="ECO:0000256" key="7">
    <source>
        <dbReference type="ARBA" id="ARBA00022723"/>
    </source>
</evidence>
<sequence>METPIGAIYTSNITPDTHYGIGNYSLSDFDRALRFGVASGHTLYPAMPYSAYSRITPDDVAALYAYFMKGVAPAKVSQRENEIPFPLSMRWPLTVWRWVFAPTPQPFTSDDQFLRRGQYLVEGLGHCGDCHTPRNAGLQVKSLTASDGPDFLSGAMIDGWHAPSLRHGDASTIGAWSVEDIARFLRTGSNKHGIAFASMNEVIANSTQFLTASDATAVAHFLKSLTDAKAAGAFVYDATTARALRNGDAGKPGAMLYLDNCAACHRPDGKGYEGVFPALAGNPVVNAAPADSVIRIVLEGMRTARTDSTPAQFTMPAFAQRLSDEDVAEIATFVRSSWGNKAPAVDAATVAHLRRQ</sequence>
<organism evidence="18 19">
    <name type="scientific">Ricinus communis</name>
    <name type="common">Castor bean</name>
    <dbReference type="NCBI Taxonomy" id="3988"/>
    <lineage>
        <taxon>Eukaryota</taxon>
        <taxon>Viridiplantae</taxon>
        <taxon>Streptophyta</taxon>
        <taxon>Embryophyta</taxon>
        <taxon>Tracheophyta</taxon>
        <taxon>Spermatophyta</taxon>
        <taxon>Magnoliopsida</taxon>
        <taxon>eudicotyledons</taxon>
        <taxon>Gunneridae</taxon>
        <taxon>Pentapetalae</taxon>
        <taxon>rosids</taxon>
        <taxon>fabids</taxon>
        <taxon>Malpighiales</taxon>
        <taxon>Euphorbiaceae</taxon>
        <taxon>Acalyphoideae</taxon>
        <taxon>Acalypheae</taxon>
        <taxon>Ricinus</taxon>
    </lineage>
</organism>
<evidence type="ECO:0000256" key="10">
    <source>
        <dbReference type="ARBA" id="ARBA00022982"/>
    </source>
</evidence>
<evidence type="ECO:0000256" key="6">
    <source>
        <dbReference type="ARBA" id="ARBA00022617"/>
    </source>
</evidence>
<dbReference type="Pfam" id="PF00034">
    <property type="entry name" value="Cytochrom_C"/>
    <property type="match status" value="1"/>
</dbReference>
<keyword evidence="18" id="KW-0560">Oxidoreductase</keyword>
<comment type="function">
    <text evidence="1">Functions as an electron carrier between membrane-bound cytochrome b6-f and photosystem I in oxygenic photosynthesis.</text>
</comment>
<evidence type="ECO:0000256" key="12">
    <source>
        <dbReference type="ARBA" id="ARBA00023136"/>
    </source>
</evidence>
<dbReference type="GO" id="GO:0020037">
    <property type="term" value="F:heme binding"/>
    <property type="evidence" value="ECO:0007669"/>
    <property type="project" value="InterPro"/>
</dbReference>
<dbReference type="GO" id="GO:0005506">
    <property type="term" value="F:iron ion binding"/>
    <property type="evidence" value="ECO:0007669"/>
    <property type="project" value="InterPro"/>
</dbReference>
<protein>
    <recommendedName>
        <fullName evidence="15">Cytochrome c-553</fullName>
    </recommendedName>
    <alternativeName>
        <fullName evidence="14">Cytochrome c553</fullName>
    </alternativeName>
    <alternativeName>
        <fullName evidence="13">Soluble cytochrome f</fullName>
    </alternativeName>
</protein>
<feature type="domain" description="Cytochrome c" evidence="17">
    <location>
        <begin position="248"/>
        <end position="338"/>
    </location>
</feature>
<evidence type="ECO:0000256" key="15">
    <source>
        <dbReference type="ARBA" id="ARBA00033211"/>
    </source>
</evidence>
<dbReference type="PIRSF" id="PIRSF000018">
    <property type="entry name" value="Mb_ADH_cyt_c"/>
    <property type="match status" value="1"/>
</dbReference>
<dbReference type="SUPFAM" id="SSF46626">
    <property type="entry name" value="Cytochrome c"/>
    <property type="match status" value="3"/>
</dbReference>
<dbReference type="GO" id="GO:0009055">
    <property type="term" value="F:electron transfer activity"/>
    <property type="evidence" value="ECO:0007669"/>
    <property type="project" value="InterPro"/>
</dbReference>
<evidence type="ECO:0000313" key="19">
    <source>
        <dbReference type="Proteomes" id="UP000008311"/>
    </source>
</evidence>
<dbReference type="PANTHER" id="PTHR35008:SF8">
    <property type="entry name" value="ALCOHOL DEHYDROGENASE CYTOCHROME C SUBUNIT"/>
    <property type="match status" value="1"/>
</dbReference>
<dbReference type="InterPro" id="IPR051459">
    <property type="entry name" value="Cytochrome_c-type_DH"/>
</dbReference>
<name>B9THN3_RICCO</name>
<gene>
    <name evidence="18" type="ORF">RCOM_2092700</name>
</gene>
<evidence type="ECO:0000256" key="11">
    <source>
        <dbReference type="ARBA" id="ARBA00023004"/>
    </source>
</evidence>
<evidence type="ECO:0000256" key="9">
    <source>
        <dbReference type="ARBA" id="ARBA00022737"/>
    </source>
</evidence>
<keyword evidence="5" id="KW-1003">Cell membrane</keyword>
<keyword evidence="6 16" id="KW-0349">Heme</keyword>
<dbReference type="EMBL" id="EQ981696">
    <property type="protein sequence ID" value="EEF24631.1"/>
    <property type="molecule type" value="Genomic_DNA"/>
</dbReference>
<evidence type="ECO:0000256" key="14">
    <source>
        <dbReference type="ARBA" id="ARBA00031247"/>
    </source>
</evidence>
<dbReference type="AlphaFoldDB" id="B9THN3"/>
<dbReference type="InParanoid" id="B9THN3"/>
<keyword evidence="12" id="KW-0472">Membrane</keyword>
<evidence type="ECO:0000256" key="3">
    <source>
        <dbReference type="ARBA" id="ARBA00004456"/>
    </source>
</evidence>
<keyword evidence="8" id="KW-0732">Signal</keyword>
<dbReference type="Gene3D" id="1.10.760.10">
    <property type="entry name" value="Cytochrome c-like domain"/>
    <property type="match status" value="2"/>
</dbReference>
<evidence type="ECO:0000256" key="13">
    <source>
        <dbReference type="ARBA" id="ARBA00030448"/>
    </source>
</evidence>
<dbReference type="InterPro" id="IPR008168">
    <property type="entry name" value="Cyt_C_IC"/>
</dbReference>
<evidence type="ECO:0000313" key="18">
    <source>
        <dbReference type="EMBL" id="EEF24631.1"/>
    </source>
</evidence>
<evidence type="ECO:0000256" key="4">
    <source>
        <dbReference type="ARBA" id="ARBA00022448"/>
    </source>
</evidence>
<dbReference type="InterPro" id="IPR014353">
    <property type="entry name" value="Membr-bd_ADH_cyt_c"/>
</dbReference>